<proteinExistence type="predicted"/>
<comment type="caution">
    <text evidence="2">The sequence shown here is derived from an EMBL/GenBank/DDBJ whole genome shotgun (WGS) entry which is preliminary data.</text>
</comment>
<sequence>MITPTFRSGRKSLMGPIIRLETSSAERDVNGRKKGGGLNGTKYVNQVIKGALKDFLNAVREEEGRELLVVEDGAPCHQSTVTQKARKEVGIKNLGHPPNSPDLNPMEPLWLLLKNRVADIRGAHNNLENLWWAIQRVWEEITIEEIQQHTGKMRDRVDAVIRANGFYTPF</sequence>
<evidence type="ECO:0000313" key="2">
    <source>
        <dbReference type="EMBL" id="PPQ97143.1"/>
    </source>
</evidence>
<keyword evidence="3" id="KW-1185">Reference proteome</keyword>
<dbReference type="Pfam" id="PF13358">
    <property type="entry name" value="DDE_3"/>
    <property type="match status" value="1"/>
</dbReference>
<organism evidence="2 3">
    <name type="scientific">Gymnopilus dilepis</name>
    <dbReference type="NCBI Taxonomy" id="231916"/>
    <lineage>
        <taxon>Eukaryota</taxon>
        <taxon>Fungi</taxon>
        <taxon>Dikarya</taxon>
        <taxon>Basidiomycota</taxon>
        <taxon>Agaricomycotina</taxon>
        <taxon>Agaricomycetes</taxon>
        <taxon>Agaricomycetidae</taxon>
        <taxon>Agaricales</taxon>
        <taxon>Agaricineae</taxon>
        <taxon>Hymenogastraceae</taxon>
        <taxon>Gymnopilus</taxon>
    </lineage>
</organism>
<reference evidence="2 3" key="1">
    <citation type="journal article" date="2018" name="Evol. Lett.">
        <title>Horizontal gene cluster transfer increased hallucinogenic mushroom diversity.</title>
        <authorList>
            <person name="Reynolds H.T."/>
            <person name="Vijayakumar V."/>
            <person name="Gluck-Thaler E."/>
            <person name="Korotkin H.B."/>
            <person name="Matheny P.B."/>
            <person name="Slot J.C."/>
        </authorList>
    </citation>
    <scope>NUCLEOTIDE SEQUENCE [LARGE SCALE GENOMIC DNA]</scope>
    <source>
        <strain evidence="2 3">SRW20</strain>
    </source>
</reference>
<evidence type="ECO:0000313" key="3">
    <source>
        <dbReference type="Proteomes" id="UP000284706"/>
    </source>
</evidence>
<dbReference type="GO" id="GO:0003676">
    <property type="term" value="F:nucleic acid binding"/>
    <property type="evidence" value="ECO:0007669"/>
    <property type="project" value="InterPro"/>
</dbReference>
<dbReference type="InParanoid" id="A0A409Y2E6"/>
<dbReference type="EMBL" id="NHYE01001286">
    <property type="protein sequence ID" value="PPQ97143.1"/>
    <property type="molecule type" value="Genomic_DNA"/>
</dbReference>
<protein>
    <recommendedName>
        <fullName evidence="1">Tc1-like transposase DDE domain-containing protein</fullName>
    </recommendedName>
</protein>
<dbReference type="Proteomes" id="UP000284706">
    <property type="component" value="Unassembled WGS sequence"/>
</dbReference>
<evidence type="ECO:0000259" key="1">
    <source>
        <dbReference type="Pfam" id="PF13358"/>
    </source>
</evidence>
<dbReference type="InterPro" id="IPR038717">
    <property type="entry name" value="Tc1-like_DDE_dom"/>
</dbReference>
<dbReference type="AlphaFoldDB" id="A0A409Y2E6"/>
<gene>
    <name evidence="2" type="ORF">CVT26_000627</name>
</gene>
<dbReference type="InterPro" id="IPR036397">
    <property type="entry name" value="RNaseH_sf"/>
</dbReference>
<dbReference type="STRING" id="231916.A0A409Y2E6"/>
<dbReference type="OrthoDB" id="2417635at2759"/>
<accession>A0A409Y2E6</accession>
<dbReference type="Gene3D" id="3.30.420.10">
    <property type="entry name" value="Ribonuclease H-like superfamily/Ribonuclease H"/>
    <property type="match status" value="1"/>
</dbReference>
<feature type="domain" description="Tc1-like transposase DDE" evidence="1">
    <location>
        <begin position="42"/>
        <end position="127"/>
    </location>
</feature>
<name>A0A409Y2E6_9AGAR</name>